<dbReference type="EMBL" id="CP157584">
    <property type="protein sequence ID" value="XBP01064.1"/>
    <property type="molecule type" value="Genomic_DNA"/>
</dbReference>
<evidence type="ECO:0000256" key="1">
    <source>
        <dbReference type="ARBA" id="ARBA00022801"/>
    </source>
</evidence>
<dbReference type="Gene3D" id="3.40.50.1820">
    <property type="entry name" value="alpha/beta hydrolase"/>
    <property type="match status" value="1"/>
</dbReference>
<feature type="signal peptide" evidence="2">
    <location>
        <begin position="1"/>
        <end position="22"/>
    </location>
</feature>
<dbReference type="InterPro" id="IPR029058">
    <property type="entry name" value="AB_hydrolase_fold"/>
</dbReference>
<dbReference type="AlphaFoldDB" id="A0AAU7LGZ4"/>
<sequence length="291" mass="31125">MSALRLFCLLALLCLPPGLASAVTLTDQRYGPDAAQMADVYLPAAPAAPAAPGAPLAPILVLVHGGSWLQGDKSEPDFIRDKLARWLPLGFVVVSVNTRLLPDAGPREQAGDLGLALAWIQRQAAAWRADPARILLMGHSSGGHLLALLAADAPLRERTGARPWLANIILDGTPFDLPRIMAAEHAPFYDKAFGSDPAYWRAASPAAQLSGPNPPTLLVCSSLRPQSCQRSRDYAQRLIEHGGQAQVLPVARNHGQINTDVGGDNEQTRAIIAFIDAQLRRQPARADTHGH</sequence>
<accession>A0AAU7LGZ4</accession>
<dbReference type="PANTHER" id="PTHR48081">
    <property type="entry name" value="AB HYDROLASE SUPERFAMILY PROTEIN C4A8.06C"/>
    <property type="match status" value="1"/>
</dbReference>
<evidence type="ECO:0000256" key="2">
    <source>
        <dbReference type="SAM" id="SignalP"/>
    </source>
</evidence>
<protein>
    <submittedName>
        <fullName evidence="4">Alpha/beta hydrolase</fullName>
    </submittedName>
</protein>
<dbReference type="PANTHER" id="PTHR48081:SF33">
    <property type="entry name" value="KYNURENINE FORMAMIDASE"/>
    <property type="match status" value="1"/>
</dbReference>
<proteinExistence type="predicted"/>
<dbReference type="InterPro" id="IPR050300">
    <property type="entry name" value="GDXG_lipolytic_enzyme"/>
</dbReference>
<reference evidence="4" key="1">
    <citation type="submission" date="2024-05" db="EMBL/GenBank/DDBJ databases">
        <title>Transcriptome analysis of the degradation process of organic nitrogen by two heterotrophic nitrifying and aerobic denitrifying bacteria, Achromobacter sp. HNDS-1 and Enterobacter sp. HNDS-6.</title>
        <authorList>
            <person name="Huang Y."/>
        </authorList>
    </citation>
    <scope>NUCLEOTIDE SEQUENCE</scope>
    <source>
        <strain evidence="4">HNDS-1</strain>
    </source>
</reference>
<evidence type="ECO:0000313" key="4">
    <source>
        <dbReference type="EMBL" id="XBP01064.1"/>
    </source>
</evidence>
<name>A0AAU7LGZ4_9BURK</name>
<dbReference type="GO" id="GO:0016787">
    <property type="term" value="F:hydrolase activity"/>
    <property type="evidence" value="ECO:0007669"/>
    <property type="project" value="UniProtKB-KW"/>
</dbReference>
<feature type="chain" id="PRO_5043717052" evidence="2">
    <location>
        <begin position="23"/>
        <end position="291"/>
    </location>
</feature>
<dbReference type="RefSeq" id="WP_348995870.1">
    <property type="nucleotide sequence ID" value="NZ_CP157584.1"/>
</dbReference>
<dbReference type="Pfam" id="PF20434">
    <property type="entry name" value="BD-FAE"/>
    <property type="match status" value="1"/>
</dbReference>
<dbReference type="InterPro" id="IPR049492">
    <property type="entry name" value="BD-FAE-like_dom"/>
</dbReference>
<dbReference type="SUPFAM" id="SSF53474">
    <property type="entry name" value="alpha/beta-Hydrolases"/>
    <property type="match status" value="1"/>
</dbReference>
<dbReference type="KEGG" id="achh:ABFG95_11485"/>
<keyword evidence="2" id="KW-0732">Signal</keyword>
<organism evidence="4">
    <name type="scientific">Achromobacter sp. HNDS-1</name>
    <dbReference type="NCBI Taxonomy" id="3151598"/>
    <lineage>
        <taxon>Bacteria</taxon>
        <taxon>Pseudomonadati</taxon>
        <taxon>Pseudomonadota</taxon>
        <taxon>Betaproteobacteria</taxon>
        <taxon>Burkholderiales</taxon>
        <taxon>Alcaligenaceae</taxon>
        <taxon>Achromobacter</taxon>
    </lineage>
</organism>
<evidence type="ECO:0000259" key="3">
    <source>
        <dbReference type="Pfam" id="PF20434"/>
    </source>
</evidence>
<gene>
    <name evidence="4" type="ORF">ABFG95_11485</name>
</gene>
<feature type="domain" description="BD-FAE-like" evidence="3">
    <location>
        <begin position="53"/>
        <end position="153"/>
    </location>
</feature>
<keyword evidence="1 4" id="KW-0378">Hydrolase</keyword>